<evidence type="ECO:0000256" key="1">
    <source>
        <dbReference type="SAM" id="MobiDB-lite"/>
    </source>
</evidence>
<organism evidence="2 3">
    <name type="scientific">Patellaria atrata CBS 101060</name>
    <dbReference type="NCBI Taxonomy" id="1346257"/>
    <lineage>
        <taxon>Eukaryota</taxon>
        <taxon>Fungi</taxon>
        <taxon>Dikarya</taxon>
        <taxon>Ascomycota</taxon>
        <taxon>Pezizomycotina</taxon>
        <taxon>Dothideomycetes</taxon>
        <taxon>Dothideomycetes incertae sedis</taxon>
        <taxon>Patellariales</taxon>
        <taxon>Patellariaceae</taxon>
        <taxon>Patellaria</taxon>
    </lineage>
</organism>
<dbReference type="Proteomes" id="UP000799429">
    <property type="component" value="Unassembled WGS sequence"/>
</dbReference>
<evidence type="ECO:0000313" key="2">
    <source>
        <dbReference type="EMBL" id="KAF2836852.1"/>
    </source>
</evidence>
<proteinExistence type="predicted"/>
<feature type="region of interest" description="Disordered" evidence="1">
    <location>
        <begin position="191"/>
        <end position="219"/>
    </location>
</feature>
<gene>
    <name evidence="2" type="ORF">M501DRAFT_996534</name>
</gene>
<comment type="caution">
    <text evidence="2">The sequence shown here is derived from an EMBL/GenBank/DDBJ whole genome shotgun (WGS) entry which is preliminary data.</text>
</comment>
<evidence type="ECO:0000313" key="3">
    <source>
        <dbReference type="Proteomes" id="UP000799429"/>
    </source>
</evidence>
<feature type="region of interest" description="Disordered" evidence="1">
    <location>
        <begin position="151"/>
        <end position="170"/>
    </location>
</feature>
<keyword evidence="3" id="KW-1185">Reference proteome</keyword>
<protein>
    <submittedName>
        <fullName evidence="2">Uncharacterized protein</fullName>
    </submittedName>
</protein>
<dbReference type="EMBL" id="MU006102">
    <property type="protein sequence ID" value="KAF2836852.1"/>
    <property type="molecule type" value="Genomic_DNA"/>
</dbReference>
<accession>A0A9P4S643</accession>
<name>A0A9P4S643_9PEZI</name>
<dbReference type="AlphaFoldDB" id="A0A9P4S643"/>
<reference evidence="2" key="1">
    <citation type="journal article" date="2020" name="Stud. Mycol.">
        <title>101 Dothideomycetes genomes: a test case for predicting lifestyles and emergence of pathogens.</title>
        <authorList>
            <person name="Haridas S."/>
            <person name="Albert R."/>
            <person name="Binder M."/>
            <person name="Bloem J."/>
            <person name="Labutti K."/>
            <person name="Salamov A."/>
            <person name="Andreopoulos B."/>
            <person name="Baker S."/>
            <person name="Barry K."/>
            <person name="Bills G."/>
            <person name="Bluhm B."/>
            <person name="Cannon C."/>
            <person name="Castanera R."/>
            <person name="Culley D."/>
            <person name="Daum C."/>
            <person name="Ezra D."/>
            <person name="Gonzalez J."/>
            <person name="Henrissat B."/>
            <person name="Kuo A."/>
            <person name="Liang C."/>
            <person name="Lipzen A."/>
            <person name="Lutzoni F."/>
            <person name="Magnuson J."/>
            <person name="Mondo S."/>
            <person name="Nolan M."/>
            <person name="Ohm R."/>
            <person name="Pangilinan J."/>
            <person name="Park H.-J."/>
            <person name="Ramirez L."/>
            <person name="Alfaro M."/>
            <person name="Sun H."/>
            <person name="Tritt A."/>
            <person name="Yoshinaga Y."/>
            <person name="Zwiers L.-H."/>
            <person name="Turgeon B."/>
            <person name="Goodwin S."/>
            <person name="Spatafora J."/>
            <person name="Crous P."/>
            <person name="Grigoriev I."/>
        </authorList>
    </citation>
    <scope>NUCLEOTIDE SEQUENCE</scope>
    <source>
        <strain evidence="2">CBS 101060</strain>
    </source>
</reference>
<sequence>MTPPMRAPTAMMDVRPPVSSQPAAAGIIPPPQQNSLMLPPLLIAQITTRLEHLSDEDKFIIHHRESAQEKKTYPQMTKLFVDKFGHFLSEDQLRRRYMKAKEKLGESPRQQQGIVSDFSRDPVFSCFSTRSESPFLRYNSTVPTADAPMITAQSQTQTDSREARPTTGGKSINSEALEAYIRAIFAEPDEEQGLTAEAGTQTEPELEVQETRAEREDSQFSERDYLQWEYFVKRQTWATEDEMEHDGGWVTVGGKHSSLQQANIAAGHEITRERNGICIGTHTRKWTYDTDNEGMANYYATDGENCIRVRVVRTLCTRTSGNPPTSKAGWLPRNVYDIRRRSTIKTTKPDDEDDLFSETEKETVTLEILDGGYLILDEANREAAKMVIDIRVRKDSKRMDDQIARSDMRKAMEKANDEREKSGGAFREEWNVVVKKNGERAREERREEVWVQAVKMKGPRNV</sequence>
<dbReference type="OrthoDB" id="3940884at2759"/>
<feature type="compositionally biased region" description="Basic and acidic residues" evidence="1">
    <location>
        <begin position="209"/>
        <end position="219"/>
    </location>
</feature>